<proteinExistence type="predicted"/>
<dbReference type="PANTHER" id="PTHR42939:SF1">
    <property type="entry name" value="ABC TRANSPORTER ATP-BINDING PROTEIN ALBC-RELATED"/>
    <property type="match status" value="1"/>
</dbReference>
<dbReference type="PROSITE" id="PS50893">
    <property type="entry name" value="ABC_TRANSPORTER_2"/>
    <property type="match status" value="1"/>
</dbReference>
<sequence length="238" mass="25992">MSIPALRFRQLVKRYAGTPVLEGIDLDIAPGECVGLVGVNGAGKTSLLKCLFDFVRVDGGSIEIFGRAHREAAARSPLAFLPERFMPPYYLSGAEFLAYMAKLHGRRHDPDAARAMLDALDLDHAALSMPARKQSKGMTQKLGLAACFLSNKQAYILDEPMSGLDPKARARLKERLRHVRAQGATVFFSSHALADIEELCDRMAILHDGQLRFTGTPAACREAYGAATLEQAFLTCVN</sequence>
<dbReference type="SMART" id="SM00382">
    <property type="entry name" value="AAA"/>
    <property type="match status" value="1"/>
</dbReference>
<dbReference type="CDD" id="cd03230">
    <property type="entry name" value="ABC_DR_subfamily_A"/>
    <property type="match status" value="1"/>
</dbReference>
<name>A0ABX0M5Q1_9BURK</name>
<accession>A0ABX0M5Q1</accession>
<dbReference type="SUPFAM" id="SSF52540">
    <property type="entry name" value="P-loop containing nucleoside triphosphate hydrolases"/>
    <property type="match status" value="1"/>
</dbReference>
<keyword evidence="7" id="KW-1185">Reference proteome</keyword>
<evidence type="ECO:0000259" key="5">
    <source>
        <dbReference type="PROSITE" id="PS50893"/>
    </source>
</evidence>
<dbReference type="GO" id="GO:0005524">
    <property type="term" value="F:ATP binding"/>
    <property type="evidence" value="ECO:0007669"/>
    <property type="project" value="UniProtKB-KW"/>
</dbReference>
<dbReference type="Pfam" id="PF00005">
    <property type="entry name" value="ABC_tran"/>
    <property type="match status" value="1"/>
</dbReference>
<evidence type="ECO:0000256" key="3">
    <source>
        <dbReference type="ARBA" id="ARBA00022741"/>
    </source>
</evidence>
<organism evidence="6 7">
    <name type="scientific">Massilia aquatica</name>
    <dbReference type="NCBI Taxonomy" id="2609000"/>
    <lineage>
        <taxon>Bacteria</taxon>
        <taxon>Pseudomonadati</taxon>
        <taxon>Pseudomonadota</taxon>
        <taxon>Betaproteobacteria</taxon>
        <taxon>Burkholderiales</taxon>
        <taxon>Oxalobacteraceae</taxon>
        <taxon>Telluria group</taxon>
        <taxon>Massilia</taxon>
    </lineage>
</organism>
<dbReference type="InterPro" id="IPR003593">
    <property type="entry name" value="AAA+_ATPase"/>
</dbReference>
<reference evidence="6 7" key="1">
    <citation type="submission" date="2019-09" db="EMBL/GenBank/DDBJ databases">
        <title>Taxonomy of Antarctic Massilia spp.: description of Massilia rubra sp. nov., Massilia aquatica sp. nov., Massilia mucilaginosa sp. nov., Massilia frigida sp. nov. isolated from streams, lakes and regoliths.</title>
        <authorList>
            <person name="Holochova P."/>
            <person name="Sedlacek I."/>
            <person name="Kralova S."/>
            <person name="Maslanova I."/>
            <person name="Busse H.-J."/>
            <person name="Stankova E."/>
            <person name="Vrbovska V."/>
            <person name="Kovarovic V."/>
            <person name="Bartak M."/>
            <person name="Svec P."/>
            <person name="Pantucek R."/>
        </authorList>
    </citation>
    <scope>NUCLEOTIDE SEQUENCE [LARGE SCALE GENOMIC DNA]</scope>
    <source>
        <strain evidence="6 7">CCM 8693</strain>
    </source>
</reference>
<dbReference type="EMBL" id="VVIW01000002">
    <property type="protein sequence ID" value="NHZ39622.1"/>
    <property type="molecule type" value="Genomic_DNA"/>
</dbReference>
<gene>
    <name evidence="6" type="ORF">F1609_05480</name>
</gene>
<evidence type="ECO:0000256" key="1">
    <source>
        <dbReference type="ARBA" id="ARBA00022448"/>
    </source>
</evidence>
<evidence type="ECO:0000256" key="4">
    <source>
        <dbReference type="ARBA" id="ARBA00022840"/>
    </source>
</evidence>
<dbReference type="Proteomes" id="UP000819052">
    <property type="component" value="Unassembled WGS sequence"/>
</dbReference>
<dbReference type="InterPro" id="IPR027417">
    <property type="entry name" value="P-loop_NTPase"/>
</dbReference>
<comment type="caution">
    <text evidence="6">The sequence shown here is derived from an EMBL/GenBank/DDBJ whole genome shotgun (WGS) entry which is preliminary data.</text>
</comment>
<keyword evidence="4 6" id="KW-0067">ATP-binding</keyword>
<dbReference type="Gene3D" id="3.40.50.300">
    <property type="entry name" value="P-loop containing nucleotide triphosphate hydrolases"/>
    <property type="match status" value="1"/>
</dbReference>
<keyword evidence="1" id="KW-0813">Transport</keyword>
<dbReference type="PANTHER" id="PTHR42939">
    <property type="entry name" value="ABC TRANSPORTER ATP-BINDING PROTEIN ALBC-RELATED"/>
    <property type="match status" value="1"/>
</dbReference>
<dbReference type="RefSeq" id="WP_167075464.1">
    <property type="nucleotide sequence ID" value="NZ_VVIW01000002.1"/>
</dbReference>
<evidence type="ECO:0000313" key="6">
    <source>
        <dbReference type="EMBL" id="NHZ39622.1"/>
    </source>
</evidence>
<feature type="domain" description="ABC transporter" evidence="5">
    <location>
        <begin position="6"/>
        <end position="233"/>
    </location>
</feature>
<dbReference type="InterPro" id="IPR051782">
    <property type="entry name" value="ABC_Transporter_VariousFunc"/>
</dbReference>
<keyword evidence="2" id="KW-0472">Membrane</keyword>
<keyword evidence="3" id="KW-0547">Nucleotide-binding</keyword>
<evidence type="ECO:0000256" key="2">
    <source>
        <dbReference type="ARBA" id="ARBA00022475"/>
    </source>
</evidence>
<keyword evidence="2" id="KW-1003">Cell membrane</keyword>
<dbReference type="InterPro" id="IPR003439">
    <property type="entry name" value="ABC_transporter-like_ATP-bd"/>
</dbReference>
<evidence type="ECO:0000313" key="7">
    <source>
        <dbReference type="Proteomes" id="UP000819052"/>
    </source>
</evidence>
<protein>
    <submittedName>
        <fullName evidence="6">ABC transporter ATP-binding protein</fullName>
    </submittedName>
</protein>